<feature type="region of interest" description="Disordered" evidence="1">
    <location>
        <begin position="1"/>
        <end position="44"/>
    </location>
</feature>
<dbReference type="OrthoDB" id="10266026at2759"/>
<dbReference type="GO" id="GO:0048188">
    <property type="term" value="C:Set1C/COMPASS complex"/>
    <property type="evidence" value="ECO:0007669"/>
    <property type="project" value="InterPro"/>
</dbReference>
<keyword evidence="3" id="KW-1185">Reference proteome</keyword>
<dbReference type="InterPro" id="IPR043136">
    <property type="entry name" value="B30.2/SPRY_sf"/>
</dbReference>
<evidence type="ECO:0000313" key="2">
    <source>
        <dbReference type="EMBL" id="KIJ37700.1"/>
    </source>
</evidence>
<feature type="compositionally biased region" description="Polar residues" evidence="1">
    <location>
        <begin position="373"/>
        <end position="396"/>
    </location>
</feature>
<accession>A0A0C9VJA0</accession>
<dbReference type="AlphaFoldDB" id="A0A0C9VJA0"/>
<feature type="compositionally biased region" description="Basic and acidic residues" evidence="1">
    <location>
        <begin position="228"/>
        <end position="263"/>
    </location>
</feature>
<reference evidence="2 3" key="1">
    <citation type="submission" date="2014-06" db="EMBL/GenBank/DDBJ databases">
        <title>Evolutionary Origins and Diversification of the Mycorrhizal Mutualists.</title>
        <authorList>
            <consortium name="DOE Joint Genome Institute"/>
            <consortium name="Mycorrhizal Genomics Consortium"/>
            <person name="Kohler A."/>
            <person name="Kuo A."/>
            <person name="Nagy L.G."/>
            <person name="Floudas D."/>
            <person name="Copeland A."/>
            <person name="Barry K.W."/>
            <person name="Cichocki N."/>
            <person name="Veneault-Fourrey C."/>
            <person name="LaButti K."/>
            <person name="Lindquist E.A."/>
            <person name="Lipzen A."/>
            <person name="Lundell T."/>
            <person name="Morin E."/>
            <person name="Murat C."/>
            <person name="Riley R."/>
            <person name="Ohm R."/>
            <person name="Sun H."/>
            <person name="Tunlid A."/>
            <person name="Henrissat B."/>
            <person name="Grigoriev I.V."/>
            <person name="Hibbett D.S."/>
            <person name="Martin F."/>
        </authorList>
    </citation>
    <scope>NUCLEOTIDE SEQUENCE [LARGE SCALE GENOMIC DNA]</scope>
    <source>
        <strain evidence="2 3">SS14</strain>
    </source>
</reference>
<feature type="region of interest" description="Disordered" evidence="1">
    <location>
        <begin position="216"/>
        <end position="305"/>
    </location>
</feature>
<feature type="region of interest" description="Disordered" evidence="1">
    <location>
        <begin position="368"/>
        <end position="457"/>
    </location>
</feature>
<evidence type="ECO:0000313" key="3">
    <source>
        <dbReference type="Proteomes" id="UP000054279"/>
    </source>
</evidence>
<sequence>MLVRGASATPEGTPAASTPSVGRKRKHVAIEDDGEQPTTSAGINDLTNAVQLTRDVSRPRLDVSRHPIFVPAPDGSPYYVIEVSAVNRQLDKVGFKYMPAGVAEPGNVIPYRTIESRPQSTRVSWEDRSPSIKVTQDGLRLMVDKGFCSARANVGVQEGNWYMEIYINPGPDFDHSPPPDVEALLEGRPNISQERTWRPMSERYPEFMEQQWQLDAKEEAAARGVPHARPEGQAKSEGPAKIDGQAKTDGLAKREGTEGKEKIDVDEEKARQKREAKRLREKARRQRKKEEAQAAAAAAAHSAQPAGEIGEIHLTAVNTFSDHPPMAANVSSYLLQRAGATATAMDVDRTQGDRTSSQATTLVVKEEYRDYSYSDTYQPQATDARQGSSGAQSPRSSDYGGQADWQSEGQSDYGGNEDQHAQDNDIDHMIEDVLPDDAPAVQSIRFEESSTRWRDNY</sequence>
<dbReference type="PANTHER" id="PTHR10598:SF0">
    <property type="entry name" value="SET1_ASH2 HISTONE METHYLTRANSFERASE COMPLEX SUBUNIT ASH2"/>
    <property type="match status" value="1"/>
</dbReference>
<dbReference type="HOGENOM" id="CLU_598752_0_0_1"/>
<feature type="compositionally biased region" description="Basic and acidic residues" evidence="1">
    <location>
        <begin position="445"/>
        <end position="457"/>
    </location>
</feature>
<organism evidence="2 3">
    <name type="scientific">Sphaerobolus stellatus (strain SS14)</name>
    <dbReference type="NCBI Taxonomy" id="990650"/>
    <lineage>
        <taxon>Eukaryota</taxon>
        <taxon>Fungi</taxon>
        <taxon>Dikarya</taxon>
        <taxon>Basidiomycota</taxon>
        <taxon>Agaricomycotina</taxon>
        <taxon>Agaricomycetes</taxon>
        <taxon>Phallomycetidae</taxon>
        <taxon>Geastrales</taxon>
        <taxon>Sphaerobolaceae</taxon>
        <taxon>Sphaerobolus</taxon>
    </lineage>
</organism>
<proteinExistence type="predicted"/>
<dbReference type="InterPro" id="IPR037353">
    <property type="entry name" value="ASH2"/>
</dbReference>
<feature type="compositionally biased region" description="Basic residues" evidence="1">
    <location>
        <begin position="271"/>
        <end position="287"/>
    </location>
</feature>
<name>A0A0C9VJA0_SPHS4</name>
<dbReference type="PANTHER" id="PTHR10598">
    <property type="entry name" value="SET1/ASH2 HISTONE METHYLTRANSFERASE COMPLEX SUBUNIT ASH2"/>
    <property type="match status" value="1"/>
</dbReference>
<dbReference type="Gene3D" id="2.60.120.920">
    <property type="match status" value="1"/>
</dbReference>
<dbReference type="Proteomes" id="UP000054279">
    <property type="component" value="Unassembled WGS sequence"/>
</dbReference>
<dbReference type="EMBL" id="KN837167">
    <property type="protein sequence ID" value="KIJ37700.1"/>
    <property type="molecule type" value="Genomic_DNA"/>
</dbReference>
<dbReference type="GO" id="GO:0000976">
    <property type="term" value="F:transcription cis-regulatory region binding"/>
    <property type="evidence" value="ECO:0007669"/>
    <property type="project" value="TreeGrafter"/>
</dbReference>
<evidence type="ECO:0000256" key="1">
    <source>
        <dbReference type="SAM" id="MobiDB-lite"/>
    </source>
</evidence>
<gene>
    <name evidence="2" type="ORF">M422DRAFT_33602</name>
</gene>
<protein>
    <submittedName>
        <fullName evidence="2">Uncharacterized protein</fullName>
    </submittedName>
</protein>
<feature type="compositionally biased region" description="Basic and acidic residues" evidence="1">
    <location>
        <begin position="417"/>
        <end position="431"/>
    </location>
</feature>